<comment type="subcellular location">
    <subcellularLocation>
        <location evidence="1">Nucleus</location>
    </subcellularLocation>
</comment>
<keyword evidence="2" id="KW-0227">DNA damage</keyword>
<proteinExistence type="predicted"/>
<organism evidence="8 9">
    <name type="scientific">Chilo suppressalis</name>
    <name type="common">Asiatic rice borer moth</name>
    <dbReference type="NCBI Taxonomy" id="168631"/>
    <lineage>
        <taxon>Eukaryota</taxon>
        <taxon>Metazoa</taxon>
        <taxon>Ecdysozoa</taxon>
        <taxon>Arthropoda</taxon>
        <taxon>Hexapoda</taxon>
        <taxon>Insecta</taxon>
        <taxon>Pterygota</taxon>
        <taxon>Neoptera</taxon>
        <taxon>Endopterygota</taxon>
        <taxon>Lepidoptera</taxon>
        <taxon>Glossata</taxon>
        <taxon>Ditrysia</taxon>
        <taxon>Pyraloidea</taxon>
        <taxon>Crambidae</taxon>
        <taxon>Crambinae</taxon>
        <taxon>Chilo</taxon>
    </lineage>
</organism>
<dbReference type="EMBL" id="OU963910">
    <property type="protein sequence ID" value="CAH0400340.1"/>
    <property type="molecule type" value="Genomic_DNA"/>
</dbReference>
<dbReference type="InterPro" id="IPR014751">
    <property type="entry name" value="XRCC4-like_C"/>
</dbReference>
<reference evidence="8" key="1">
    <citation type="submission" date="2021-12" db="EMBL/GenBank/DDBJ databases">
        <authorList>
            <person name="King R."/>
        </authorList>
    </citation>
    <scope>NUCLEOTIDE SEQUENCE</scope>
</reference>
<gene>
    <name evidence="8" type="ORF">CHILSU_LOCUS3530</name>
</gene>
<name>A0ABN8AXU4_CHISP</name>
<dbReference type="Gene3D" id="1.20.5.370">
    <property type="match status" value="1"/>
</dbReference>
<evidence type="ECO:0000256" key="5">
    <source>
        <dbReference type="SAM" id="Coils"/>
    </source>
</evidence>
<accession>A0ABN8AXU4</accession>
<dbReference type="InterPro" id="IPR053961">
    <property type="entry name" value="XRCC4_N"/>
</dbReference>
<dbReference type="Gene3D" id="2.170.210.10">
    <property type="entry name" value="DNA double-strand break repair and VJ recombination XRCC4, N-terminal"/>
    <property type="match status" value="1"/>
</dbReference>
<evidence type="ECO:0000259" key="7">
    <source>
        <dbReference type="Pfam" id="PF21924"/>
    </source>
</evidence>
<keyword evidence="5" id="KW-0175">Coiled coil</keyword>
<dbReference type="Pfam" id="PF06632">
    <property type="entry name" value="XRCC4"/>
    <property type="match status" value="1"/>
</dbReference>
<keyword evidence="3" id="KW-0234">DNA repair</keyword>
<dbReference type="PANTHER" id="PTHR28559">
    <property type="entry name" value="DNA REPAIR PROTEIN XRCC4"/>
    <property type="match status" value="1"/>
</dbReference>
<feature type="coiled-coil region" evidence="5">
    <location>
        <begin position="146"/>
        <end position="173"/>
    </location>
</feature>
<evidence type="ECO:0000256" key="4">
    <source>
        <dbReference type="ARBA" id="ARBA00023242"/>
    </source>
</evidence>
<dbReference type="InterPro" id="IPR053962">
    <property type="entry name" value="XRCC4_CC"/>
</dbReference>
<dbReference type="InterPro" id="IPR038051">
    <property type="entry name" value="XRCC4-like_N_sf"/>
</dbReference>
<keyword evidence="4" id="KW-0539">Nucleus</keyword>
<feature type="domain" description="XRCC4 N-terminal" evidence="6">
    <location>
        <begin position="21"/>
        <end position="115"/>
    </location>
</feature>
<dbReference type="SUPFAM" id="SSF58022">
    <property type="entry name" value="XRCC4, C-terminal oligomerization domain"/>
    <property type="match status" value="1"/>
</dbReference>
<evidence type="ECO:0000256" key="3">
    <source>
        <dbReference type="ARBA" id="ARBA00023204"/>
    </source>
</evidence>
<keyword evidence="9" id="KW-1185">Reference proteome</keyword>
<dbReference type="InterPro" id="IPR010585">
    <property type="entry name" value="DNA_repair_prot_XRCC4"/>
</dbReference>
<feature type="domain" description="XRCC4 coiled-coil" evidence="7">
    <location>
        <begin position="125"/>
        <end position="192"/>
    </location>
</feature>
<evidence type="ECO:0000313" key="9">
    <source>
        <dbReference type="Proteomes" id="UP001153292"/>
    </source>
</evidence>
<dbReference type="Pfam" id="PF21924">
    <property type="entry name" value="XRCC4_CC"/>
    <property type="match status" value="1"/>
</dbReference>
<evidence type="ECO:0008006" key="10">
    <source>
        <dbReference type="Google" id="ProtNLM"/>
    </source>
</evidence>
<dbReference type="PANTHER" id="PTHR28559:SF1">
    <property type="entry name" value="DNA REPAIR PROTEIN XRCC4"/>
    <property type="match status" value="1"/>
</dbReference>
<evidence type="ECO:0000259" key="6">
    <source>
        <dbReference type="Pfam" id="PF06632"/>
    </source>
</evidence>
<evidence type="ECO:0000313" key="8">
    <source>
        <dbReference type="EMBL" id="CAH0400340.1"/>
    </source>
</evidence>
<sequence>MNTVDNNQITVSKLNVDGENLYIQIFWENTKECLFNMKLYERHNSWSGHFTSDYASILEEPEEEYNSNVKNGLLGNSNNFIFKFVHLPGACSAQFNWKKVFDDGTEMPYGSVKLQLEDESKDSLVDYLINENKELKSLVELNIRKNADLSNKVEKCQSELEQFVNEKISLESNLYGKFVQLLNEKKERIRLLEESIQNMN</sequence>
<evidence type="ECO:0000256" key="1">
    <source>
        <dbReference type="ARBA" id="ARBA00004123"/>
    </source>
</evidence>
<evidence type="ECO:0000256" key="2">
    <source>
        <dbReference type="ARBA" id="ARBA00022763"/>
    </source>
</evidence>
<dbReference type="Proteomes" id="UP001153292">
    <property type="component" value="Chromosome 17"/>
</dbReference>
<protein>
    <recommendedName>
        <fullName evidence="10">GOLD domain-containing protein</fullName>
    </recommendedName>
</protein>